<sequence length="105" mass="11811">MTSALDTVEEFTKALEVVLEDNSKLRRANSELQSKLSNASILFGETAFGPPKVGPKRVNRKKLSREEVEAIRDSARRGVKYVDLAYSYDVNPATISRIVRGVYHR</sequence>
<dbReference type="Proteomes" id="UP000327026">
    <property type="component" value="Segment"/>
</dbReference>
<name>A0A5J6THF0_9CAUD</name>
<dbReference type="GeneID" id="64871713"/>
<reference evidence="1 2" key="1">
    <citation type="submission" date="2019-07" db="EMBL/GenBank/DDBJ databases">
        <authorList>
            <person name="Garlena R.A."/>
            <person name="Russell D.A."/>
            <person name="Pope W.H."/>
            <person name="Jacobs-Sera D."/>
            <person name="Hatfull G.F."/>
        </authorList>
    </citation>
    <scope>NUCLEOTIDE SEQUENCE [LARGE SCALE GENOMIC DNA]</scope>
</reference>
<accession>A0A5J6THF0</accession>
<evidence type="ECO:0000313" key="1">
    <source>
        <dbReference type="EMBL" id="QFG10413.1"/>
    </source>
</evidence>
<organism evidence="1 2">
    <name type="scientific">Mycobacterium phage Anthony</name>
    <dbReference type="NCBI Taxonomy" id="2599857"/>
    <lineage>
        <taxon>Viruses</taxon>
        <taxon>Duplodnaviria</taxon>
        <taxon>Heunggongvirae</taxon>
        <taxon>Uroviricota</taxon>
        <taxon>Caudoviricetes</taxon>
        <taxon>Anthonyvirus</taxon>
        <taxon>Anthonyvirus anthony</taxon>
    </lineage>
</organism>
<dbReference type="RefSeq" id="YP_010062078.1">
    <property type="nucleotide sequence ID" value="NC_054790.1"/>
</dbReference>
<proteinExistence type="predicted"/>
<gene>
    <name evidence="1" type="primary">42</name>
    <name evidence="1" type="ORF">PBI_ANTHONY_42</name>
</gene>
<evidence type="ECO:0000313" key="2">
    <source>
        <dbReference type="Proteomes" id="UP000327026"/>
    </source>
</evidence>
<dbReference type="GO" id="GO:0003677">
    <property type="term" value="F:DNA binding"/>
    <property type="evidence" value="ECO:0007669"/>
    <property type="project" value="UniProtKB-KW"/>
</dbReference>
<keyword evidence="2" id="KW-1185">Reference proteome</keyword>
<keyword evidence="1" id="KW-0238">DNA-binding</keyword>
<dbReference type="KEGG" id="vg:64871713"/>
<protein>
    <submittedName>
        <fullName evidence="1">Helix-turn-helix DNA-binding protein</fullName>
    </submittedName>
</protein>
<dbReference type="EMBL" id="MN234188">
    <property type="protein sequence ID" value="QFG10413.1"/>
    <property type="molecule type" value="Genomic_DNA"/>
</dbReference>